<feature type="compositionally biased region" description="Gly residues" evidence="1">
    <location>
        <begin position="101"/>
        <end position="113"/>
    </location>
</feature>
<feature type="signal peptide" evidence="2">
    <location>
        <begin position="1"/>
        <end position="18"/>
    </location>
</feature>
<dbReference type="InParanoid" id="A0A152A573"/>
<evidence type="ECO:0000256" key="1">
    <source>
        <dbReference type="SAM" id="MobiDB-lite"/>
    </source>
</evidence>
<gene>
    <name evidence="3" type="ORF">DLAC_01981</name>
</gene>
<dbReference type="EMBL" id="LODT01000009">
    <property type="protein sequence ID" value="KYR01392.1"/>
    <property type="molecule type" value="Genomic_DNA"/>
</dbReference>
<feature type="chain" id="PRO_5007593533" evidence="2">
    <location>
        <begin position="19"/>
        <end position="164"/>
    </location>
</feature>
<name>A0A152A573_TIELA</name>
<evidence type="ECO:0000313" key="4">
    <source>
        <dbReference type="Proteomes" id="UP000076078"/>
    </source>
</evidence>
<keyword evidence="4" id="KW-1185">Reference proteome</keyword>
<comment type="caution">
    <text evidence="3">The sequence shown here is derived from an EMBL/GenBank/DDBJ whole genome shotgun (WGS) entry which is preliminary data.</text>
</comment>
<dbReference type="Proteomes" id="UP000076078">
    <property type="component" value="Unassembled WGS sequence"/>
</dbReference>
<feature type="region of interest" description="Disordered" evidence="1">
    <location>
        <begin position="94"/>
        <end position="150"/>
    </location>
</feature>
<organism evidence="3 4">
    <name type="scientific">Tieghemostelium lacteum</name>
    <name type="common">Slime mold</name>
    <name type="synonym">Dictyostelium lacteum</name>
    <dbReference type="NCBI Taxonomy" id="361077"/>
    <lineage>
        <taxon>Eukaryota</taxon>
        <taxon>Amoebozoa</taxon>
        <taxon>Evosea</taxon>
        <taxon>Eumycetozoa</taxon>
        <taxon>Dictyostelia</taxon>
        <taxon>Dictyosteliales</taxon>
        <taxon>Raperosteliaceae</taxon>
        <taxon>Tieghemostelium</taxon>
    </lineage>
</organism>
<evidence type="ECO:0000313" key="3">
    <source>
        <dbReference type="EMBL" id="KYR01392.1"/>
    </source>
</evidence>
<keyword evidence="2" id="KW-0732">Signal</keyword>
<accession>A0A152A573</accession>
<evidence type="ECO:0000256" key="2">
    <source>
        <dbReference type="SAM" id="SignalP"/>
    </source>
</evidence>
<protein>
    <submittedName>
        <fullName evidence="3">Lysozyme</fullName>
    </submittedName>
</protein>
<feature type="compositionally biased region" description="Polar residues" evidence="1">
    <location>
        <begin position="137"/>
        <end position="150"/>
    </location>
</feature>
<sequence>MKLLVALVLLCTVSAVYSYNCQCHYSNGDVKVYQSLNEKQCLSKCETEIKKVHIENCQMENNKCTCQDDCTAVVIAKATDDLVGMGHWSGGCNSGDSSSSGGSGTSGSSGGSGTASSTSYNGPHWVGGDAEYEDENQIPSGGNQASPSQQFCRCPLSLLSHRFK</sequence>
<reference evidence="3 4" key="1">
    <citation type="submission" date="2015-12" db="EMBL/GenBank/DDBJ databases">
        <title>Dictyostelia acquired genes for synthesis and detection of signals that induce cell-type specialization by lateral gene transfer from prokaryotes.</title>
        <authorList>
            <person name="Gloeckner G."/>
            <person name="Schaap P."/>
        </authorList>
    </citation>
    <scope>NUCLEOTIDE SEQUENCE [LARGE SCALE GENOMIC DNA]</scope>
    <source>
        <strain evidence="3 4">TK</strain>
    </source>
</reference>
<proteinExistence type="predicted"/>
<dbReference type="AlphaFoldDB" id="A0A152A573"/>